<dbReference type="GO" id="GO:0006382">
    <property type="term" value="P:adenosine to inosine editing"/>
    <property type="evidence" value="ECO:0007669"/>
    <property type="project" value="TreeGrafter"/>
</dbReference>
<dbReference type="Pfam" id="PF02137">
    <property type="entry name" value="A_deamin"/>
    <property type="match status" value="1"/>
</dbReference>
<dbReference type="Proteomes" id="UP001145021">
    <property type="component" value="Unassembled WGS sequence"/>
</dbReference>
<proteinExistence type="predicted"/>
<feature type="domain" description="A to I editase" evidence="2">
    <location>
        <begin position="60"/>
        <end position="405"/>
    </location>
</feature>
<sequence length="412" mass="45847">MASPADDIAQCVIGKYRSLPKRGKPTSKGVGDQLKEEWTVLAGLVLEMPTDGPPQYQCVSLGTGLKCLNVKTMRPFGDSVHDSHAEIIARRAFLVYLMKQIEGKNDQILDISADESKAKYAIKQGIKLHLYTSQSPCGDASIEWLQQQQQQQQHSNGADKNENEQGHRSKRQRTCEDVAQSVRGHSDFSATGLLRLKPGRGDSDPTLCMSCSDKIARWNVVGIQGSLLSMVMQPVYIDSVVVGDLYKHTAIDRALNCRVPKINVTFSLDGFRTNRCVVHSTSRQFERSQTVLRAQGKEIITADAALCWYQGIKSSFALVAGRRQGSRTPKDTCQPAGLLTDICKVSIYRRFAELAKTVAPELDLQEKTYRQAKQLAVQYQKVKGELLLSKTFAAWSRCPEIYESFTLKDIQG</sequence>
<keyword evidence="4" id="KW-1185">Reference proteome</keyword>
<evidence type="ECO:0000313" key="3">
    <source>
        <dbReference type="EMBL" id="KAJ1644598.1"/>
    </source>
</evidence>
<dbReference type="SMART" id="SM00552">
    <property type="entry name" value="ADEAMc"/>
    <property type="match status" value="1"/>
</dbReference>
<gene>
    <name evidence="3" type="ORF">LPJ64_003735</name>
</gene>
<dbReference type="AlphaFoldDB" id="A0A9W7XHD6"/>
<feature type="region of interest" description="Disordered" evidence="1">
    <location>
        <begin position="145"/>
        <end position="180"/>
    </location>
</feature>
<name>A0A9W7XHD6_9FUNG</name>
<dbReference type="GO" id="GO:0008251">
    <property type="term" value="F:tRNA-specific adenosine deaminase activity"/>
    <property type="evidence" value="ECO:0007669"/>
    <property type="project" value="TreeGrafter"/>
</dbReference>
<protein>
    <recommendedName>
        <fullName evidence="2">A to I editase domain-containing protein</fullName>
    </recommendedName>
</protein>
<evidence type="ECO:0000256" key="1">
    <source>
        <dbReference type="SAM" id="MobiDB-lite"/>
    </source>
</evidence>
<accession>A0A9W7XHD6</accession>
<evidence type="ECO:0000313" key="4">
    <source>
        <dbReference type="Proteomes" id="UP001145021"/>
    </source>
</evidence>
<dbReference type="InterPro" id="IPR002466">
    <property type="entry name" value="A_deamin"/>
</dbReference>
<dbReference type="GO" id="GO:0005737">
    <property type="term" value="C:cytoplasm"/>
    <property type="evidence" value="ECO:0007669"/>
    <property type="project" value="TreeGrafter"/>
</dbReference>
<feature type="compositionally biased region" description="Basic and acidic residues" evidence="1">
    <location>
        <begin position="157"/>
        <end position="167"/>
    </location>
</feature>
<organism evidence="3 4">
    <name type="scientific">Coemansia asiatica</name>
    <dbReference type="NCBI Taxonomy" id="1052880"/>
    <lineage>
        <taxon>Eukaryota</taxon>
        <taxon>Fungi</taxon>
        <taxon>Fungi incertae sedis</taxon>
        <taxon>Zoopagomycota</taxon>
        <taxon>Kickxellomycotina</taxon>
        <taxon>Kickxellomycetes</taxon>
        <taxon>Kickxellales</taxon>
        <taxon>Kickxellaceae</taxon>
        <taxon>Coemansia</taxon>
    </lineage>
</organism>
<dbReference type="GO" id="GO:0003726">
    <property type="term" value="F:double-stranded RNA adenosine deaminase activity"/>
    <property type="evidence" value="ECO:0007669"/>
    <property type="project" value="TreeGrafter"/>
</dbReference>
<comment type="caution">
    <text evidence="3">The sequence shown here is derived from an EMBL/GenBank/DDBJ whole genome shotgun (WGS) entry which is preliminary data.</text>
</comment>
<dbReference type="GO" id="GO:0005730">
    <property type="term" value="C:nucleolus"/>
    <property type="evidence" value="ECO:0007669"/>
    <property type="project" value="TreeGrafter"/>
</dbReference>
<dbReference type="GO" id="GO:0003725">
    <property type="term" value="F:double-stranded RNA binding"/>
    <property type="evidence" value="ECO:0007669"/>
    <property type="project" value="TreeGrafter"/>
</dbReference>
<evidence type="ECO:0000259" key="2">
    <source>
        <dbReference type="PROSITE" id="PS50141"/>
    </source>
</evidence>
<dbReference type="PANTHER" id="PTHR10910:SF62">
    <property type="entry name" value="AT07585P-RELATED"/>
    <property type="match status" value="1"/>
</dbReference>
<dbReference type="PROSITE" id="PS50141">
    <property type="entry name" value="A_DEAMIN_EDITASE"/>
    <property type="match status" value="1"/>
</dbReference>
<dbReference type="GO" id="GO:0006396">
    <property type="term" value="P:RNA processing"/>
    <property type="evidence" value="ECO:0007669"/>
    <property type="project" value="InterPro"/>
</dbReference>
<reference evidence="3" key="1">
    <citation type="submission" date="2022-07" db="EMBL/GenBank/DDBJ databases">
        <title>Phylogenomic reconstructions and comparative analyses of Kickxellomycotina fungi.</title>
        <authorList>
            <person name="Reynolds N.K."/>
            <person name="Stajich J.E."/>
            <person name="Barry K."/>
            <person name="Grigoriev I.V."/>
            <person name="Crous P."/>
            <person name="Smith M.E."/>
        </authorList>
    </citation>
    <scope>NUCLEOTIDE SEQUENCE</scope>
    <source>
        <strain evidence="3">NBRC 105413</strain>
    </source>
</reference>
<dbReference type="EMBL" id="JANBOH010000154">
    <property type="protein sequence ID" value="KAJ1644598.1"/>
    <property type="molecule type" value="Genomic_DNA"/>
</dbReference>
<dbReference type="PANTHER" id="PTHR10910">
    <property type="entry name" value="EUKARYOTE SPECIFIC DSRNA BINDING PROTEIN"/>
    <property type="match status" value="1"/>
</dbReference>